<name>A0A1R4JBW4_9MICO</name>
<dbReference type="Proteomes" id="UP000196320">
    <property type="component" value="Unassembled WGS sequence"/>
</dbReference>
<organism evidence="2 3">
    <name type="scientific">Microbacterium esteraromaticum</name>
    <dbReference type="NCBI Taxonomy" id="57043"/>
    <lineage>
        <taxon>Bacteria</taxon>
        <taxon>Bacillati</taxon>
        <taxon>Actinomycetota</taxon>
        <taxon>Actinomycetes</taxon>
        <taxon>Micrococcales</taxon>
        <taxon>Microbacteriaceae</taxon>
        <taxon>Microbacterium</taxon>
    </lineage>
</organism>
<proteinExistence type="predicted"/>
<evidence type="ECO:0000256" key="1">
    <source>
        <dbReference type="SAM" id="MobiDB-lite"/>
    </source>
</evidence>
<dbReference type="AlphaFoldDB" id="A0A1R4JBW4"/>
<sequence length="114" mass="12589">MPENDAKRPRALRSATDDARFAARYATIDEVAELLGVTPVSLRQTLRRRLADEASQTGDVFPEPIGNVSGYLWDRDDLTPEAVEAWMNRPKRGSWLHKSEPKDPSPQAGDAASG</sequence>
<protein>
    <submittedName>
        <fullName evidence="2">Uncharacterized protein</fullName>
    </submittedName>
</protein>
<dbReference type="RefSeq" id="WP_143738268.1">
    <property type="nucleotide sequence ID" value="NZ_FUKO01000019.1"/>
</dbReference>
<evidence type="ECO:0000313" key="3">
    <source>
        <dbReference type="Proteomes" id="UP000196320"/>
    </source>
</evidence>
<reference evidence="2 3" key="1">
    <citation type="submission" date="2017-02" db="EMBL/GenBank/DDBJ databases">
        <authorList>
            <person name="Peterson S.W."/>
        </authorList>
    </citation>
    <scope>NUCLEOTIDE SEQUENCE [LARGE SCALE GENOMIC DNA]</scope>
    <source>
        <strain evidence="2 3">B Mb 05.01</strain>
    </source>
</reference>
<gene>
    <name evidence="2" type="ORF">FM104_06545</name>
</gene>
<keyword evidence="3" id="KW-1185">Reference proteome</keyword>
<evidence type="ECO:0000313" key="2">
    <source>
        <dbReference type="EMBL" id="SJN29522.1"/>
    </source>
</evidence>
<feature type="region of interest" description="Disordered" evidence="1">
    <location>
        <begin position="90"/>
        <end position="114"/>
    </location>
</feature>
<dbReference type="OrthoDB" id="5072429at2"/>
<accession>A0A1R4JBW4</accession>
<dbReference type="EMBL" id="FUKO01000019">
    <property type="protein sequence ID" value="SJN29522.1"/>
    <property type="molecule type" value="Genomic_DNA"/>
</dbReference>